<dbReference type="SUPFAM" id="SSF56801">
    <property type="entry name" value="Acetyl-CoA synthetase-like"/>
    <property type="match status" value="1"/>
</dbReference>
<dbReference type="Pfam" id="PF00501">
    <property type="entry name" value="AMP-binding"/>
    <property type="match status" value="1"/>
</dbReference>
<proteinExistence type="predicted"/>
<accession>A0A7W3Y008</accession>
<dbReference type="PANTHER" id="PTHR45527">
    <property type="entry name" value="NONRIBOSOMAL PEPTIDE SYNTHETASE"/>
    <property type="match status" value="1"/>
</dbReference>
<feature type="domain" description="AMP-dependent synthetase/ligase" evidence="1">
    <location>
        <begin position="5"/>
        <end position="330"/>
    </location>
</feature>
<dbReference type="InterPro" id="IPR042099">
    <property type="entry name" value="ANL_N_sf"/>
</dbReference>
<comment type="caution">
    <text evidence="2">The sequence shown here is derived from an EMBL/GenBank/DDBJ whole genome shotgun (WGS) entry which is preliminary data.</text>
</comment>
<dbReference type="InterPro" id="IPR020845">
    <property type="entry name" value="AMP-binding_CS"/>
</dbReference>
<gene>
    <name evidence="2" type="ORF">FNQ90_01025</name>
</gene>
<dbReference type="PANTHER" id="PTHR45527:SF1">
    <property type="entry name" value="FATTY ACID SYNTHASE"/>
    <property type="match status" value="1"/>
</dbReference>
<dbReference type="PROSITE" id="PS00455">
    <property type="entry name" value="AMP_BINDING"/>
    <property type="match status" value="1"/>
</dbReference>
<name>A0A7W3Y008_9ACTN</name>
<dbReference type="Gene3D" id="3.40.50.12780">
    <property type="entry name" value="N-terminal domain of ligase-like"/>
    <property type="match status" value="1"/>
</dbReference>
<dbReference type="InterPro" id="IPR000873">
    <property type="entry name" value="AMP-dep_synth/lig_dom"/>
</dbReference>
<dbReference type="InterPro" id="IPR045851">
    <property type="entry name" value="AMP-bd_C_sf"/>
</dbReference>
<dbReference type="GO" id="GO:0031177">
    <property type="term" value="F:phosphopantetheine binding"/>
    <property type="evidence" value="ECO:0007669"/>
    <property type="project" value="TreeGrafter"/>
</dbReference>
<dbReference type="AlphaFoldDB" id="A0A7W3Y008"/>
<reference evidence="3" key="1">
    <citation type="submission" date="2019-10" db="EMBL/GenBank/DDBJ databases">
        <title>Streptomyces sp. nov., a novel actinobacterium isolated from alkaline environment.</title>
        <authorList>
            <person name="Golinska P."/>
        </authorList>
    </citation>
    <scope>NUCLEOTIDE SEQUENCE [LARGE SCALE GENOMIC DNA]</scope>
    <source>
        <strain evidence="3">DSM 42118</strain>
    </source>
</reference>
<evidence type="ECO:0000313" key="3">
    <source>
        <dbReference type="Proteomes" id="UP000538929"/>
    </source>
</evidence>
<protein>
    <submittedName>
        <fullName evidence="2">AMP-binding protein</fullName>
    </submittedName>
</protein>
<dbReference type="EMBL" id="VKHT01000014">
    <property type="protein sequence ID" value="MBB0242725.1"/>
    <property type="molecule type" value="Genomic_DNA"/>
</dbReference>
<keyword evidence="3" id="KW-1185">Reference proteome</keyword>
<dbReference type="Gene3D" id="3.30.300.30">
    <property type="match status" value="1"/>
</dbReference>
<evidence type="ECO:0000259" key="1">
    <source>
        <dbReference type="Pfam" id="PF00501"/>
    </source>
</evidence>
<organism evidence="2 3">
    <name type="scientific">Streptomyces alkaliphilus</name>
    <dbReference type="NCBI Taxonomy" id="1472722"/>
    <lineage>
        <taxon>Bacteria</taxon>
        <taxon>Bacillati</taxon>
        <taxon>Actinomycetota</taxon>
        <taxon>Actinomycetes</taxon>
        <taxon>Kitasatosporales</taxon>
        <taxon>Streptomycetaceae</taxon>
        <taxon>Streptomyces</taxon>
    </lineage>
</organism>
<sequence length="464" mass="50391">MRVGSERVDYRRLHRLALDLAGTVAAAVPGGRPRRVGLLATRSVRAYAGMLAAGYAGAAVVPLHPEFPADRTAAMIAAARPDAVIVDERGAAVLSSLAGALEGVPVIREAAGPALERPRPAGPDEVAYVLFTSGSTGRPKGVPVPHRNADAYLGFVHDRYGFHTGDVFSQTFDLTFDLSVFDLFTAWGSGGTVVSVPPTAYAALERFVAEHRITVWFSAPSLISQLARRPRGLSPGAFDSLRWSLFCGEPLLAHDAAAWHVAAPRSTVENLYGPTELTISCSVHRWDPERSPGRCVNDIVPIGRLHPGLRYLLHNGELCVTGDQMVSGYLDPVDDTGRFLDHDGTRWYRTGDLVREQPDGELVYLGRRDHQVQVHGVRVEPAEVEWALRRVAGVRDAVAVPAHGELTAFLLGDRRPPGELALELRTMLPRAVVPRRYVYLDAFPLNANRKVDRKELAARAAADG</sequence>
<dbReference type="Proteomes" id="UP000538929">
    <property type="component" value="Unassembled WGS sequence"/>
</dbReference>
<dbReference type="GO" id="GO:0044550">
    <property type="term" value="P:secondary metabolite biosynthetic process"/>
    <property type="evidence" value="ECO:0007669"/>
    <property type="project" value="TreeGrafter"/>
</dbReference>
<dbReference type="GO" id="GO:0043041">
    <property type="term" value="P:amino acid activation for nonribosomal peptide biosynthetic process"/>
    <property type="evidence" value="ECO:0007669"/>
    <property type="project" value="TreeGrafter"/>
</dbReference>
<dbReference type="GO" id="GO:0005737">
    <property type="term" value="C:cytoplasm"/>
    <property type="evidence" value="ECO:0007669"/>
    <property type="project" value="TreeGrafter"/>
</dbReference>
<evidence type="ECO:0000313" key="2">
    <source>
        <dbReference type="EMBL" id="MBB0242725.1"/>
    </source>
</evidence>